<keyword evidence="7 8" id="KW-0472">Membrane</keyword>
<evidence type="ECO:0000256" key="8">
    <source>
        <dbReference type="SAM" id="Phobius"/>
    </source>
</evidence>
<dbReference type="EMBL" id="VSSQ01002447">
    <property type="protein sequence ID" value="MPM15469.1"/>
    <property type="molecule type" value="Genomic_DNA"/>
</dbReference>
<organism evidence="9">
    <name type="scientific">bioreactor metagenome</name>
    <dbReference type="NCBI Taxonomy" id="1076179"/>
    <lineage>
        <taxon>unclassified sequences</taxon>
        <taxon>metagenomes</taxon>
        <taxon>ecological metagenomes</taxon>
    </lineage>
</organism>
<feature type="transmembrane region" description="Helical" evidence="8">
    <location>
        <begin position="252"/>
        <end position="273"/>
    </location>
</feature>
<comment type="similarity">
    <text evidence="2">Belongs to the auxin efflux carrier (TC 2.A.69) family.</text>
</comment>
<feature type="transmembrane region" description="Helical" evidence="8">
    <location>
        <begin position="67"/>
        <end position="91"/>
    </location>
</feature>
<evidence type="ECO:0000256" key="4">
    <source>
        <dbReference type="ARBA" id="ARBA00022475"/>
    </source>
</evidence>
<evidence type="ECO:0000256" key="7">
    <source>
        <dbReference type="ARBA" id="ARBA00023136"/>
    </source>
</evidence>
<keyword evidence="4" id="KW-1003">Cell membrane</keyword>
<feature type="transmembrane region" description="Helical" evidence="8">
    <location>
        <begin position="280"/>
        <end position="305"/>
    </location>
</feature>
<feature type="transmembrane region" description="Helical" evidence="8">
    <location>
        <begin position="162"/>
        <end position="179"/>
    </location>
</feature>
<evidence type="ECO:0000256" key="6">
    <source>
        <dbReference type="ARBA" id="ARBA00022989"/>
    </source>
</evidence>
<comment type="caution">
    <text evidence="9">The sequence shown here is derived from an EMBL/GenBank/DDBJ whole genome shotgun (WGS) entry which is preliminary data.</text>
</comment>
<dbReference type="AlphaFoldDB" id="A0A644XHA3"/>
<evidence type="ECO:0000256" key="5">
    <source>
        <dbReference type="ARBA" id="ARBA00022692"/>
    </source>
</evidence>
<sequence>MDMLPVVSQMGILFAAVALGFVGAKFGVLRADSNEQLSKLVLNLTLPCSVLFSALDAERLLDNRQILLLTLIACATAGVMVLAAAGLARLFGIPPEQRGVSKFMLIFTNSAFIGFPVLRVLFGASSIFYASIFNLAFMVLSYTYGVALIGGWGNASLTWRTALTPMVISSLLAYVIYLADFHAPAFFVSVLKFIDPVTSPLSLMTIGCALATQPMKGAFKAWRVHGALALRMLVFPVAYYFCLRLFISNPVILGVTTIIVAMPAAASTTMFCAKYDGDQALASAGVFLTTVLSIASIPLLAGLLFRA</sequence>
<evidence type="ECO:0000256" key="1">
    <source>
        <dbReference type="ARBA" id="ARBA00004651"/>
    </source>
</evidence>
<keyword evidence="5 8" id="KW-0812">Transmembrane</keyword>
<feature type="transmembrane region" description="Helical" evidence="8">
    <location>
        <begin position="103"/>
        <end position="122"/>
    </location>
</feature>
<dbReference type="InterPro" id="IPR004776">
    <property type="entry name" value="Mem_transp_PIN-like"/>
</dbReference>
<gene>
    <name evidence="9" type="ORF">SDC9_61840</name>
</gene>
<dbReference type="PANTHER" id="PTHR36838">
    <property type="entry name" value="AUXIN EFFLUX CARRIER FAMILY PROTEIN"/>
    <property type="match status" value="1"/>
</dbReference>
<feature type="transmembrane region" description="Helical" evidence="8">
    <location>
        <begin position="185"/>
        <end position="212"/>
    </location>
</feature>
<dbReference type="PANTHER" id="PTHR36838:SF1">
    <property type="entry name" value="SLR1864 PROTEIN"/>
    <property type="match status" value="1"/>
</dbReference>
<feature type="transmembrane region" description="Helical" evidence="8">
    <location>
        <begin position="128"/>
        <end position="150"/>
    </location>
</feature>
<keyword evidence="3" id="KW-0813">Transport</keyword>
<accession>A0A644XHA3</accession>
<dbReference type="GO" id="GO:0055085">
    <property type="term" value="P:transmembrane transport"/>
    <property type="evidence" value="ECO:0007669"/>
    <property type="project" value="InterPro"/>
</dbReference>
<protein>
    <recommendedName>
        <fullName evidence="10">AEC family transporter</fullName>
    </recommendedName>
</protein>
<proteinExistence type="inferred from homology"/>
<evidence type="ECO:0000256" key="2">
    <source>
        <dbReference type="ARBA" id="ARBA00010145"/>
    </source>
</evidence>
<comment type="subcellular location">
    <subcellularLocation>
        <location evidence="1">Cell membrane</location>
        <topology evidence="1">Multi-pass membrane protein</topology>
    </subcellularLocation>
</comment>
<reference evidence="9" key="1">
    <citation type="submission" date="2019-08" db="EMBL/GenBank/DDBJ databases">
        <authorList>
            <person name="Kucharzyk K."/>
            <person name="Murdoch R.W."/>
            <person name="Higgins S."/>
            <person name="Loffler F."/>
        </authorList>
    </citation>
    <scope>NUCLEOTIDE SEQUENCE</scope>
</reference>
<dbReference type="Pfam" id="PF03547">
    <property type="entry name" value="Mem_trans"/>
    <property type="match status" value="2"/>
</dbReference>
<evidence type="ECO:0000256" key="3">
    <source>
        <dbReference type="ARBA" id="ARBA00022448"/>
    </source>
</evidence>
<dbReference type="InterPro" id="IPR038770">
    <property type="entry name" value="Na+/solute_symporter_sf"/>
</dbReference>
<keyword evidence="6 8" id="KW-1133">Transmembrane helix</keyword>
<name>A0A644XHA3_9ZZZZ</name>
<evidence type="ECO:0000313" key="9">
    <source>
        <dbReference type="EMBL" id="MPM15469.1"/>
    </source>
</evidence>
<feature type="transmembrane region" description="Helical" evidence="8">
    <location>
        <begin position="6"/>
        <end position="28"/>
    </location>
</feature>
<dbReference type="GO" id="GO:0005886">
    <property type="term" value="C:plasma membrane"/>
    <property type="evidence" value="ECO:0007669"/>
    <property type="project" value="UniProtKB-SubCell"/>
</dbReference>
<dbReference type="Gene3D" id="1.20.1530.20">
    <property type="match status" value="1"/>
</dbReference>
<evidence type="ECO:0008006" key="10">
    <source>
        <dbReference type="Google" id="ProtNLM"/>
    </source>
</evidence>
<feature type="transmembrane region" description="Helical" evidence="8">
    <location>
        <begin position="224"/>
        <end position="246"/>
    </location>
</feature>